<dbReference type="SUPFAM" id="SSF69047">
    <property type="entry name" value="Hypothetical protein YjbJ"/>
    <property type="match status" value="1"/>
</dbReference>
<comment type="similarity">
    <text evidence="1">Belongs to the UPF0337 (CsbD) family.</text>
</comment>
<dbReference type="InterPro" id="IPR036629">
    <property type="entry name" value="YjbJ_sf"/>
</dbReference>
<dbReference type="KEGG" id="rtu:PR017_14955"/>
<keyword evidence="4" id="KW-1185">Reference proteome</keyword>
<dbReference type="Pfam" id="PF05532">
    <property type="entry name" value="CsbD"/>
    <property type="match status" value="1"/>
</dbReference>
<dbReference type="AlphaFoldDB" id="A0AAF1K3Q0"/>
<accession>A0AAF1K3Q0</accession>
<dbReference type="Proteomes" id="UP000249499">
    <property type="component" value="Chromosome"/>
</dbReference>
<dbReference type="EMBL" id="CP117255">
    <property type="protein sequence ID" value="WFR95084.1"/>
    <property type="molecule type" value="Genomic_DNA"/>
</dbReference>
<dbReference type="Gene3D" id="1.10.1470.10">
    <property type="entry name" value="YjbJ"/>
    <property type="match status" value="1"/>
</dbReference>
<reference evidence="4" key="2">
    <citation type="journal article" date="2023" name="MicrobiologyOpen">
        <title>Genomics of the tumorigenes clade of the family Rhizobiaceae and description of Rhizobium rhododendri sp. nov.</title>
        <authorList>
            <person name="Kuzmanovic N."/>
            <person name="diCenzo G.C."/>
            <person name="Bunk B."/>
            <person name="Sproeer C."/>
            <person name="Fruehling A."/>
            <person name="Neumann-Schaal M."/>
            <person name="Overmann J."/>
            <person name="Smalla K."/>
        </authorList>
    </citation>
    <scope>NUCLEOTIDE SEQUENCE [LARGE SCALE GENOMIC DNA]</scope>
    <source>
        <strain evidence="4">1078</strain>
    </source>
</reference>
<protein>
    <submittedName>
        <fullName evidence="3">CsbD family protein</fullName>
    </submittedName>
</protein>
<evidence type="ECO:0000256" key="1">
    <source>
        <dbReference type="ARBA" id="ARBA00009129"/>
    </source>
</evidence>
<sequence>MSSTTDKASGLANEAIGNIKQGVGKLVGSEKLQAEGKLQEIKGEGQQAAGEAKDAVKDGARKASDYLDKKL</sequence>
<reference evidence="3 4" key="1">
    <citation type="journal article" date="2018" name="Sci. Rep.">
        <title>Rhizobium tumorigenes sp. nov., a novel plant tumorigenic bacterium isolated from cane gall tumors on thornless blackberry.</title>
        <authorList>
            <person name="Kuzmanovi N."/>
            <person name="Smalla K."/>
            <person name="Gronow S."/>
            <person name="PuBawska J."/>
        </authorList>
    </citation>
    <scope>NUCLEOTIDE SEQUENCE [LARGE SCALE GENOMIC DNA]</scope>
    <source>
        <strain evidence="3 4">1078</strain>
    </source>
</reference>
<feature type="domain" description="CsbD-like" evidence="2">
    <location>
        <begin position="6"/>
        <end position="58"/>
    </location>
</feature>
<dbReference type="RefSeq" id="WP_111219532.1">
    <property type="nucleotide sequence ID" value="NZ_CP117255.1"/>
</dbReference>
<organism evidence="3 4">
    <name type="scientific">Rhizobium tumorigenes</name>
    <dbReference type="NCBI Taxonomy" id="2041385"/>
    <lineage>
        <taxon>Bacteria</taxon>
        <taxon>Pseudomonadati</taxon>
        <taxon>Pseudomonadota</taxon>
        <taxon>Alphaproteobacteria</taxon>
        <taxon>Hyphomicrobiales</taxon>
        <taxon>Rhizobiaceae</taxon>
        <taxon>Rhizobium/Agrobacterium group</taxon>
        <taxon>Rhizobium</taxon>
    </lineage>
</organism>
<evidence type="ECO:0000313" key="4">
    <source>
        <dbReference type="Proteomes" id="UP000249499"/>
    </source>
</evidence>
<name>A0AAF1K3Q0_9HYPH</name>
<evidence type="ECO:0000259" key="2">
    <source>
        <dbReference type="Pfam" id="PF05532"/>
    </source>
</evidence>
<evidence type="ECO:0000313" key="3">
    <source>
        <dbReference type="EMBL" id="WFR95084.1"/>
    </source>
</evidence>
<dbReference type="InterPro" id="IPR008462">
    <property type="entry name" value="CsbD"/>
</dbReference>
<gene>
    <name evidence="3" type="ORF">PR017_14955</name>
</gene>
<proteinExistence type="inferred from homology"/>